<keyword evidence="3" id="KW-1185">Reference proteome</keyword>
<accession>A0A8J3KY27</accession>
<dbReference type="Pfam" id="PF13560">
    <property type="entry name" value="HTH_31"/>
    <property type="match status" value="1"/>
</dbReference>
<dbReference type="InterPro" id="IPR011990">
    <property type="entry name" value="TPR-like_helical_dom_sf"/>
</dbReference>
<dbReference type="PANTHER" id="PTHR47691:SF3">
    <property type="entry name" value="HTH-TYPE TRANSCRIPTIONAL REGULATOR RV0890C-RELATED"/>
    <property type="match status" value="1"/>
</dbReference>
<evidence type="ECO:0000313" key="3">
    <source>
        <dbReference type="Proteomes" id="UP000630887"/>
    </source>
</evidence>
<organism evidence="2 3">
    <name type="scientific">Catellatospora coxensis</name>
    <dbReference type="NCBI Taxonomy" id="310354"/>
    <lineage>
        <taxon>Bacteria</taxon>
        <taxon>Bacillati</taxon>
        <taxon>Actinomycetota</taxon>
        <taxon>Actinomycetes</taxon>
        <taxon>Micromonosporales</taxon>
        <taxon>Micromonosporaceae</taxon>
        <taxon>Catellatospora</taxon>
    </lineage>
</organism>
<dbReference type="Gene3D" id="3.40.50.300">
    <property type="entry name" value="P-loop containing nucleotide triphosphate hydrolases"/>
    <property type="match status" value="1"/>
</dbReference>
<dbReference type="Proteomes" id="UP000630887">
    <property type="component" value="Unassembled WGS sequence"/>
</dbReference>
<dbReference type="Pfam" id="PF00931">
    <property type="entry name" value="NB-ARC"/>
    <property type="match status" value="1"/>
</dbReference>
<dbReference type="InterPro" id="IPR003593">
    <property type="entry name" value="AAA+_ATPase"/>
</dbReference>
<comment type="caution">
    <text evidence="2">The sequence shown here is derived from an EMBL/GenBank/DDBJ whole genome shotgun (WGS) entry which is preliminary data.</text>
</comment>
<dbReference type="InterPro" id="IPR010982">
    <property type="entry name" value="Lambda_DNA-bd_dom_sf"/>
</dbReference>
<dbReference type="SMART" id="SM00530">
    <property type="entry name" value="HTH_XRE"/>
    <property type="match status" value="1"/>
</dbReference>
<dbReference type="SUPFAM" id="SSF47413">
    <property type="entry name" value="lambda repressor-like DNA-binding domains"/>
    <property type="match status" value="1"/>
</dbReference>
<dbReference type="InterPro" id="IPR001387">
    <property type="entry name" value="Cro/C1-type_HTH"/>
</dbReference>
<dbReference type="InterPro" id="IPR027417">
    <property type="entry name" value="P-loop_NTPase"/>
</dbReference>
<gene>
    <name evidence="2" type="ORF">Cco03nite_49780</name>
</gene>
<protein>
    <recommendedName>
        <fullName evidence="1">HTH cro/C1-type domain-containing protein</fullName>
    </recommendedName>
</protein>
<dbReference type="AlphaFoldDB" id="A0A8J3KY27"/>
<dbReference type="InterPro" id="IPR002182">
    <property type="entry name" value="NB-ARC"/>
</dbReference>
<dbReference type="EMBL" id="BONI01000045">
    <property type="protein sequence ID" value="GIG08278.1"/>
    <property type="molecule type" value="Genomic_DNA"/>
</dbReference>
<dbReference type="Gene3D" id="1.10.260.40">
    <property type="entry name" value="lambda repressor-like DNA-binding domains"/>
    <property type="match status" value="1"/>
</dbReference>
<dbReference type="SUPFAM" id="SSF48452">
    <property type="entry name" value="TPR-like"/>
    <property type="match status" value="1"/>
</dbReference>
<reference evidence="2 3" key="1">
    <citation type="submission" date="2021-01" db="EMBL/GenBank/DDBJ databases">
        <title>Whole genome shotgun sequence of Catellatospora coxensis NBRC 107359.</title>
        <authorList>
            <person name="Komaki H."/>
            <person name="Tamura T."/>
        </authorList>
    </citation>
    <scope>NUCLEOTIDE SEQUENCE [LARGE SCALE GENOMIC DNA]</scope>
    <source>
        <strain evidence="2 3">NBRC 107359</strain>
    </source>
</reference>
<dbReference type="PANTHER" id="PTHR47691">
    <property type="entry name" value="REGULATOR-RELATED"/>
    <property type="match status" value="1"/>
</dbReference>
<name>A0A8J3KY27_9ACTN</name>
<feature type="domain" description="HTH cro/C1-type" evidence="1">
    <location>
        <begin position="6"/>
        <end position="61"/>
    </location>
</feature>
<evidence type="ECO:0000259" key="1">
    <source>
        <dbReference type="PROSITE" id="PS50943"/>
    </source>
</evidence>
<dbReference type="GO" id="GO:0043531">
    <property type="term" value="F:ADP binding"/>
    <property type="evidence" value="ECO:0007669"/>
    <property type="project" value="InterPro"/>
</dbReference>
<dbReference type="SMART" id="SM00382">
    <property type="entry name" value="AAA"/>
    <property type="match status" value="1"/>
</dbReference>
<sequence length="751" mass="80848">MFGDRLRALRRSAGLTMEQLAEASGVSSRAISDMERGYSRAPQARTLAALADGLRVTGDDRAVLMAAAEQARSPSAAGRPRLGDLPRGVTDFVGRAEELAIVRKAAKLASSGDGPPPVVVVHGQPGLGKTAFAVRAAEELGDSFPDGRLYVDLRGVDPSPVAVGEVLLRLLRALDVSAGRIATGDDDRSAQLRTLLRDRRCLLVLDNARSEDQVRPLLPAGGRCLVIVTSRRALGGLEGVLRIELPLLAGFESAGLLSAIAAQAADPAVADQVQTLSRLCGHLPLALRIAGTRLAGRPQWTVENMIARLAGADRRLAALAAGDTGVGTAFALSYAQLPAPAATLFRRLAHVPGADFAAPLAAVLTETTPADAEDHLDELVEFGLLQPEGVDRYRFHDLIRLFADERLRTDESPETRDAAIERMTTWLLETAIVAGRWYDPDYAALPDGWAGLVPLTSLEEAGAWLRAETDNWLQALRVAAAQGSHQLVVDAVRAMGYYSDETRPWSGWIEVLKLSSTAAAALPDRWQLVGHINNYAWALMACGGRAGESAEVAMQGYRLAEEVGNLQAQGLAMQFAATAWRNLGRLDDALRAHREAYQLSDRAGNHIGYLWQSVAYAYTLQMADRYDEAIDTCRQTLVEVDRRPVPPRQALITRSRALTAMTIAHCALEQWAECLHTGTLALPLVTEIKQPEDLGRIHIAMGRARAALDHTAQARTDLARGVELLEANVAPGNTLDMGYLAQARQTLADLG</sequence>
<dbReference type="GO" id="GO:0003677">
    <property type="term" value="F:DNA binding"/>
    <property type="evidence" value="ECO:0007669"/>
    <property type="project" value="InterPro"/>
</dbReference>
<dbReference type="CDD" id="cd00093">
    <property type="entry name" value="HTH_XRE"/>
    <property type="match status" value="1"/>
</dbReference>
<dbReference type="SUPFAM" id="SSF52540">
    <property type="entry name" value="P-loop containing nucleoside triphosphate hydrolases"/>
    <property type="match status" value="1"/>
</dbReference>
<dbReference type="Gene3D" id="1.25.40.10">
    <property type="entry name" value="Tetratricopeptide repeat domain"/>
    <property type="match status" value="1"/>
</dbReference>
<proteinExistence type="predicted"/>
<dbReference type="PROSITE" id="PS50943">
    <property type="entry name" value="HTH_CROC1"/>
    <property type="match status" value="1"/>
</dbReference>
<evidence type="ECO:0000313" key="2">
    <source>
        <dbReference type="EMBL" id="GIG08278.1"/>
    </source>
</evidence>
<dbReference type="PRINTS" id="PR00364">
    <property type="entry name" value="DISEASERSIST"/>
</dbReference>